<dbReference type="KEGG" id="sku:Sulku_1099"/>
<dbReference type="Proteomes" id="UP000008721">
    <property type="component" value="Chromosome"/>
</dbReference>
<accession>E4TWE4</accession>
<proteinExistence type="predicted"/>
<reference evidence="1 2" key="1">
    <citation type="journal article" date="2012" name="Stand. Genomic Sci.">
        <title>Complete genome sequence of the sulfur compounds oxidizing chemolithoautotroph Sulfuricurvum kujiense type strain (YK-1(T)).</title>
        <authorList>
            <person name="Han C."/>
            <person name="Kotsyurbenko O."/>
            <person name="Chertkov O."/>
            <person name="Held B."/>
            <person name="Lapidus A."/>
            <person name="Nolan M."/>
            <person name="Lucas S."/>
            <person name="Hammon N."/>
            <person name="Deshpande S."/>
            <person name="Cheng J.F."/>
            <person name="Tapia R."/>
            <person name="Goodwin L.A."/>
            <person name="Pitluck S."/>
            <person name="Liolios K."/>
            <person name="Pagani I."/>
            <person name="Ivanova N."/>
            <person name="Mavromatis K."/>
            <person name="Mikhailova N."/>
            <person name="Pati A."/>
            <person name="Chen A."/>
            <person name="Palaniappan K."/>
            <person name="Land M."/>
            <person name="Hauser L."/>
            <person name="Chang Y.J."/>
            <person name="Jeffries C.D."/>
            <person name="Brambilla E.M."/>
            <person name="Rohde M."/>
            <person name="Spring S."/>
            <person name="Sikorski J."/>
            <person name="Goker M."/>
            <person name="Woyke T."/>
            <person name="Bristow J."/>
            <person name="Eisen J.A."/>
            <person name="Markowitz V."/>
            <person name="Hugenholtz P."/>
            <person name="Kyrpides N.C."/>
            <person name="Klenk H.P."/>
            <person name="Detter J.C."/>
        </authorList>
    </citation>
    <scope>NUCLEOTIDE SEQUENCE [LARGE SCALE GENOMIC DNA]</scope>
    <source>
        <strain evidence="2">ATCC BAA-921 / DSM 16994 / JCM 11577 / YK-1</strain>
    </source>
</reference>
<name>E4TWE4_SULKY</name>
<dbReference type="eggNOG" id="ENOG5031ACT">
    <property type="taxonomic scope" value="Bacteria"/>
</dbReference>
<evidence type="ECO:0000313" key="1">
    <source>
        <dbReference type="EMBL" id="ADR33762.1"/>
    </source>
</evidence>
<gene>
    <name evidence="1" type="ordered locus">Sulku_1099</name>
</gene>
<dbReference type="EMBL" id="CP002355">
    <property type="protein sequence ID" value="ADR33762.1"/>
    <property type="molecule type" value="Genomic_DNA"/>
</dbReference>
<evidence type="ECO:0000313" key="2">
    <source>
        <dbReference type="Proteomes" id="UP000008721"/>
    </source>
</evidence>
<organism evidence="1 2">
    <name type="scientific">Sulfuricurvum kujiense (strain ATCC BAA-921 / DSM 16994 / JCM 11577 / YK-1)</name>
    <dbReference type="NCBI Taxonomy" id="709032"/>
    <lineage>
        <taxon>Bacteria</taxon>
        <taxon>Pseudomonadati</taxon>
        <taxon>Campylobacterota</taxon>
        <taxon>Epsilonproteobacteria</taxon>
        <taxon>Campylobacterales</taxon>
        <taxon>Sulfurimonadaceae</taxon>
        <taxon>Sulfuricurvum</taxon>
    </lineage>
</organism>
<dbReference type="AlphaFoldDB" id="E4TWE4"/>
<dbReference type="RefSeq" id="WP_013459959.1">
    <property type="nucleotide sequence ID" value="NC_014762.1"/>
</dbReference>
<dbReference type="OrthoDB" id="5344536at2"/>
<dbReference type="HOGENOM" id="CLU_2393465_0_0_7"/>
<sequence length="96" mass="10872">MARNSISPKVILLKGNGGITINNEMMELLTITLAHGCIGLPLKALYAENIYIVKDRETFWEIHKQIKEKPCCFVHAIDGLDEDDMKRIKAQNVTFV</sequence>
<protein>
    <submittedName>
        <fullName evidence="1">Uncharacterized protein</fullName>
    </submittedName>
</protein>
<keyword evidence="2" id="KW-1185">Reference proteome</keyword>